<dbReference type="Pfam" id="PF00092">
    <property type="entry name" value="VWA"/>
    <property type="match status" value="1"/>
</dbReference>
<dbReference type="AlphaFoldDB" id="A0A914CUV0"/>
<dbReference type="SUPFAM" id="SSF53300">
    <property type="entry name" value="vWA-like"/>
    <property type="match status" value="1"/>
</dbReference>
<dbReference type="Gene3D" id="3.40.50.410">
    <property type="entry name" value="von Willebrand factor, type A domain"/>
    <property type="match status" value="1"/>
</dbReference>
<dbReference type="PANTHER" id="PTHR24020:SF20">
    <property type="entry name" value="PH DOMAIN-CONTAINING PROTEIN"/>
    <property type="match status" value="1"/>
</dbReference>
<dbReference type="Proteomes" id="UP000887540">
    <property type="component" value="Unplaced"/>
</dbReference>
<dbReference type="InterPro" id="IPR036465">
    <property type="entry name" value="vWFA_dom_sf"/>
</dbReference>
<accession>A0A914CUV0</accession>
<organism evidence="4 5">
    <name type="scientific">Acrobeloides nanus</name>
    <dbReference type="NCBI Taxonomy" id="290746"/>
    <lineage>
        <taxon>Eukaryota</taxon>
        <taxon>Metazoa</taxon>
        <taxon>Ecdysozoa</taxon>
        <taxon>Nematoda</taxon>
        <taxon>Chromadorea</taxon>
        <taxon>Rhabditida</taxon>
        <taxon>Tylenchina</taxon>
        <taxon>Cephalobomorpha</taxon>
        <taxon>Cephaloboidea</taxon>
        <taxon>Cephalobidae</taxon>
        <taxon>Acrobeloides</taxon>
    </lineage>
</organism>
<keyword evidence="2" id="KW-0732">Signal</keyword>
<dbReference type="SMART" id="SM00327">
    <property type="entry name" value="VWA"/>
    <property type="match status" value="1"/>
</dbReference>
<keyword evidence="4" id="KW-1185">Reference proteome</keyword>
<sequence>MVKFCLITMLVLSCLEAEILACGDRTDGSSSDSSSSREHGCRRHKHHRHHKHGCDSGSSEEKTTHGTNTTSTTQIPTTSTTILAPTTTTESTTTTSQITTTTSPTTTPTRAPTSTSTTTRSSTITTTILTASSTFTTTTQAPTTTRSSTITTTTAPTTTTAFNCQKSSIDLVFVVDSSASIGIVDFNKALNALASTVKNISVGPNDNQSHIGMVTFDSTAIKQFGLSQYMDNPSVENAIIQVPYTAGSTDIASGMNMAIDQVFGQAGNRPNSPDIMIVITDGQDTSDVAGAQIMAYIKNIIVFAVGVGDYVDYSELVAVAGSTDRAYNATNFDFLDKILQNICGNLAKRSADSGVETQNDQQSACNYEEVKEILTKQEFCRAKPYCSLVC</sequence>
<feature type="region of interest" description="Disordered" evidence="1">
    <location>
        <begin position="25"/>
        <end position="123"/>
    </location>
</feature>
<evidence type="ECO:0000256" key="1">
    <source>
        <dbReference type="SAM" id="MobiDB-lite"/>
    </source>
</evidence>
<evidence type="ECO:0000259" key="3">
    <source>
        <dbReference type="PROSITE" id="PS50234"/>
    </source>
</evidence>
<feature type="signal peptide" evidence="2">
    <location>
        <begin position="1"/>
        <end position="21"/>
    </location>
</feature>
<evidence type="ECO:0000256" key="2">
    <source>
        <dbReference type="SAM" id="SignalP"/>
    </source>
</evidence>
<dbReference type="WBParaSite" id="ACRNAN_scaffold14993.g19501.t1">
    <property type="protein sequence ID" value="ACRNAN_scaffold14993.g19501.t1"/>
    <property type="gene ID" value="ACRNAN_scaffold14993.g19501"/>
</dbReference>
<evidence type="ECO:0000313" key="5">
    <source>
        <dbReference type="WBParaSite" id="ACRNAN_scaffold14993.g19501.t1"/>
    </source>
</evidence>
<dbReference type="InterPro" id="IPR002035">
    <property type="entry name" value="VWF_A"/>
</dbReference>
<feature type="domain" description="VWFA" evidence="3">
    <location>
        <begin position="170"/>
        <end position="342"/>
    </location>
</feature>
<protein>
    <submittedName>
        <fullName evidence="5">VWFA domain-containing protein</fullName>
    </submittedName>
</protein>
<feature type="compositionally biased region" description="Low complexity" evidence="1">
    <location>
        <begin position="65"/>
        <end position="123"/>
    </location>
</feature>
<proteinExistence type="predicted"/>
<dbReference type="InterPro" id="IPR050525">
    <property type="entry name" value="ECM_Assembly_Org"/>
</dbReference>
<dbReference type="PRINTS" id="PR00453">
    <property type="entry name" value="VWFADOMAIN"/>
</dbReference>
<feature type="chain" id="PRO_5037365400" evidence="2">
    <location>
        <begin position="22"/>
        <end position="390"/>
    </location>
</feature>
<evidence type="ECO:0000313" key="4">
    <source>
        <dbReference type="Proteomes" id="UP000887540"/>
    </source>
</evidence>
<dbReference type="PANTHER" id="PTHR24020">
    <property type="entry name" value="COLLAGEN ALPHA"/>
    <property type="match status" value="1"/>
</dbReference>
<dbReference type="PROSITE" id="PS50234">
    <property type="entry name" value="VWFA"/>
    <property type="match status" value="1"/>
</dbReference>
<name>A0A914CUV0_9BILA</name>
<reference evidence="5" key="1">
    <citation type="submission" date="2022-11" db="UniProtKB">
        <authorList>
            <consortium name="WormBaseParasite"/>
        </authorList>
    </citation>
    <scope>IDENTIFICATION</scope>
</reference>
<feature type="compositionally biased region" description="Basic residues" evidence="1">
    <location>
        <begin position="40"/>
        <end position="52"/>
    </location>
</feature>